<dbReference type="PANTHER" id="PTHR37422:SF17">
    <property type="entry name" value="O-ANTIGEN LIGASE"/>
    <property type="match status" value="1"/>
</dbReference>
<evidence type="ECO:0000313" key="6">
    <source>
        <dbReference type="EMBL" id="SUX09856.1"/>
    </source>
</evidence>
<keyword evidence="4" id="KW-0472">Membrane</keyword>
<evidence type="ECO:0000256" key="1">
    <source>
        <dbReference type="ARBA" id="ARBA00004141"/>
    </source>
</evidence>
<dbReference type="Proteomes" id="UP000254920">
    <property type="component" value="Unassembled WGS sequence"/>
</dbReference>
<evidence type="ECO:0000313" key="7">
    <source>
        <dbReference type="Proteomes" id="UP000254920"/>
    </source>
</evidence>
<comment type="subcellular location">
    <subcellularLocation>
        <location evidence="1">Membrane</location>
        <topology evidence="1">Multi-pass membrane protein</topology>
    </subcellularLocation>
</comment>
<accession>A0A381DHG6</accession>
<keyword evidence="7" id="KW-1185">Reference proteome</keyword>
<dbReference type="RefSeq" id="WP_089182506.1">
    <property type="nucleotide sequence ID" value="NZ_CP043427.1"/>
</dbReference>
<evidence type="ECO:0000256" key="2">
    <source>
        <dbReference type="ARBA" id="ARBA00022692"/>
    </source>
</evidence>
<dbReference type="InterPro" id="IPR007016">
    <property type="entry name" value="O-antigen_ligase-rel_domated"/>
</dbReference>
<feature type="domain" description="O-antigen ligase-related" evidence="5">
    <location>
        <begin position="194"/>
        <end position="328"/>
    </location>
</feature>
<dbReference type="PANTHER" id="PTHR37422">
    <property type="entry name" value="TEICHURONIC ACID BIOSYNTHESIS PROTEIN TUAE"/>
    <property type="match status" value="1"/>
</dbReference>
<dbReference type="Pfam" id="PF04932">
    <property type="entry name" value="Wzy_C"/>
    <property type="match status" value="1"/>
</dbReference>
<evidence type="ECO:0000259" key="5">
    <source>
        <dbReference type="Pfam" id="PF04932"/>
    </source>
</evidence>
<dbReference type="AlphaFoldDB" id="A0A381DHG6"/>
<dbReference type="EMBL" id="UFVD01000001">
    <property type="protein sequence ID" value="SUX09856.1"/>
    <property type="molecule type" value="Genomic_DNA"/>
</dbReference>
<dbReference type="OrthoDB" id="5362233at2"/>
<name>A0A381DHG6_9BACT</name>
<protein>
    <submittedName>
        <fullName evidence="6">O-antigen polymerase family protein</fullName>
    </submittedName>
</protein>
<keyword evidence="2" id="KW-0812">Transmembrane</keyword>
<proteinExistence type="predicted"/>
<dbReference type="InterPro" id="IPR051533">
    <property type="entry name" value="WaaL-like"/>
</dbReference>
<dbReference type="GeneID" id="93090679"/>
<gene>
    <name evidence="6" type="ORF">NCTC12475_00230</name>
</gene>
<organism evidence="6 7">
    <name type="scientific">Campylobacter sputorum subsp. sputorum</name>
    <dbReference type="NCBI Taxonomy" id="32024"/>
    <lineage>
        <taxon>Bacteria</taxon>
        <taxon>Pseudomonadati</taxon>
        <taxon>Campylobacterota</taxon>
        <taxon>Epsilonproteobacteria</taxon>
        <taxon>Campylobacterales</taxon>
        <taxon>Campylobacteraceae</taxon>
        <taxon>Campylobacter</taxon>
    </lineage>
</organism>
<reference evidence="6 7" key="1">
    <citation type="submission" date="2018-06" db="EMBL/GenBank/DDBJ databases">
        <authorList>
            <consortium name="Pathogen Informatics"/>
            <person name="Doyle S."/>
        </authorList>
    </citation>
    <scope>NUCLEOTIDE SEQUENCE [LARGE SCALE GENOMIC DNA]</scope>
    <source>
        <strain evidence="6 7">NCTC12475</strain>
    </source>
</reference>
<evidence type="ECO:0000256" key="4">
    <source>
        <dbReference type="ARBA" id="ARBA00023136"/>
    </source>
</evidence>
<sequence>MNEYILSLKADKTKFAFKFLLFVWLCSVPFKNSIYQISTILLLVFCIWHFVYYKNYFILKENFKKTKILSFFVGLIILSMFLSNLLNLELLTKDSWKNTLSFIYRYAFVFIALAYFYSLKFFSKKEIIFMLLFGTMILALNGIFEAVLDPKIITASVGLTGPLNNRNAMGLMMSASVVFSLFILRKNLLFGFILLAIYGFCMIFSFSRSGWVASGVAFLIFLALNFKKFDKRFFIAAILFIVALVLIYLNVDSFQTRFNQLLEGYSSYRTELWKYALSQIINQPFFGHGNSVWRSLDLPPDIALHTGVHNSTIEILLFTGIFGLIVWISAVLVVFFEILKSKNFIYLPLLTYFIVITQFDFSVFDSKELFSYVSMFLFLVYSDKFKESFCKH</sequence>
<keyword evidence="3" id="KW-1133">Transmembrane helix</keyword>
<evidence type="ECO:0000256" key="3">
    <source>
        <dbReference type="ARBA" id="ARBA00022989"/>
    </source>
</evidence>
<dbReference type="GO" id="GO:0016020">
    <property type="term" value="C:membrane"/>
    <property type="evidence" value="ECO:0007669"/>
    <property type="project" value="UniProtKB-SubCell"/>
</dbReference>